<dbReference type="InterPro" id="IPR015590">
    <property type="entry name" value="Aldehyde_DH_dom"/>
</dbReference>
<dbReference type="CDD" id="cd07138">
    <property type="entry name" value="ALDH_CddD_SSP0762"/>
    <property type="match status" value="1"/>
</dbReference>
<dbReference type="Gene3D" id="3.40.309.10">
    <property type="entry name" value="Aldehyde Dehydrogenase, Chain A, domain 2"/>
    <property type="match status" value="1"/>
</dbReference>
<dbReference type="RefSeq" id="WP_132884099.1">
    <property type="nucleotide sequence ID" value="NZ_JBBGZA010000001.1"/>
</dbReference>
<keyword evidence="6" id="KW-1185">Reference proteome</keyword>
<dbReference type="InterPro" id="IPR016161">
    <property type="entry name" value="Ald_DH/histidinol_DH"/>
</dbReference>
<comment type="caution">
    <text evidence="5">The sequence shown here is derived from an EMBL/GenBank/DDBJ whole genome shotgun (WGS) entry which is preliminary data.</text>
</comment>
<evidence type="ECO:0000256" key="2">
    <source>
        <dbReference type="ARBA" id="ARBA00023002"/>
    </source>
</evidence>
<feature type="domain" description="Aldehyde dehydrogenase" evidence="4">
    <location>
        <begin position="12"/>
        <end position="467"/>
    </location>
</feature>
<name>A0ABU8Q784_9SPHN</name>
<evidence type="ECO:0000256" key="3">
    <source>
        <dbReference type="SAM" id="MobiDB-lite"/>
    </source>
</evidence>
<reference evidence="5 6" key="1">
    <citation type="submission" date="2023-12" db="EMBL/GenBank/DDBJ databases">
        <title>Gut-associated functions are favored during microbiome assembly across C. elegans life.</title>
        <authorList>
            <person name="Zimmermann J."/>
        </authorList>
    </citation>
    <scope>NUCLEOTIDE SEQUENCE [LARGE SCALE GENOMIC DNA]</scope>
    <source>
        <strain evidence="5 6">JUb134</strain>
    </source>
</reference>
<evidence type="ECO:0000256" key="1">
    <source>
        <dbReference type="ARBA" id="ARBA00009986"/>
    </source>
</evidence>
<organism evidence="5 6">
    <name type="scientific">Sphingomonas molluscorum</name>
    <dbReference type="NCBI Taxonomy" id="418184"/>
    <lineage>
        <taxon>Bacteria</taxon>
        <taxon>Pseudomonadati</taxon>
        <taxon>Pseudomonadota</taxon>
        <taxon>Alphaproteobacteria</taxon>
        <taxon>Sphingomonadales</taxon>
        <taxon>Sphingomonadaceae</taxon>
        <taxon>Sphingomonas</taxon>
    </lineage>
</organism>
<dbReference type="Pfam" id="PF00171">
    <property type="entry name" value="Aldedh"/>
    <property type="match status" value="1"/>
</dbReference>
<sequence>MPSTPHFIDGHWVESRGGRPAQVRDPATGEVCVQLTLGSAADVDRAVAAARRAFDGFSRTSVAERAALLEAIVAAYEARLDAFATAMTREVGCPASMARDAQAMSGVDHLRATLRALGEVQWEERRGRHAILREPIGVAALITPWNWPMNQIVAKVAPALAAGCTMVLKPSEEAPSCAALFAEVMAEAGVPAGVFNLVQGDGVTGQALAAHRHVDVVSFTGSTRAGIAVAQAAAPTVNRVHQELGGKAPALVLPSADLEAAVRATVGSVTFNSGQSCLAPTRLLVPAAQQEAAIALAREAMAAVRVGDPRDAGDHIGPLVNLAQWQRVQQLIASALAEGATLEVGGLGHPEGFERGFYVRPTLFSGVTPDMTIAREEIFGPVVTVIAYADEEDAVRIANDTDYGLSAVVFGAPEDTRRLVPRLRAGMVYVNGGVPDADMPFGGYKRSGNGREYGAHGIAEYLEVKSVLGGG</sequence>
<evidence type="ECO:0000313" key="5">
    <source>
        <dbReference type="EMBL" id="MEJ5095391.1"/>
    </source>
</evidence>
<dbReference type="EMBL" id="JBBGZA010000001">
    <property type="protein sequence ID" value="MEJ5095391.1"/>
    <property type="molecule type" value="Genomic_DNA"/>
</dbReference>
<feature type="compositionally biased region" description="Basic and acidic residues" evidence="3">
    <location>
        <begin position="8"/>
        <end position="17"/>
    </location>
</feature>
<dbReference type="PANTHER" id="PTHR42804:SF1">
    <property type="entry name" value="ALDEHYDE DEHYDROGENASE-RELATED"/>
    <property type="match status" value="1"/>
</dbReference>
<comment type="similarity">
    <text evidence="1">Belongs to the aldehyde dehydrogenase family.</text>
</comment>
<gene>
    <name evidence="5" type="ORF">WH159_12685</name>
</gene>
<accession>A0ABU8Q784</accession>
<dbReference type="PANTHER" id="PTHR42804">
    <property type="entry name" value="ALDEHYDE DEHYDROGENASE"/>
    <property type="match status" value="1"/>
</dbReference>
<dbReference type="Gene3D" id="3.40.605.10">
    <property type="entry name" value="Aldehyde Dehydrogenase, Chain A, domain 1"/>
    <property type="match status" value="1"/>
</dbReference>
<feature type="region of interest" description="Disordered" evidence="3">
    <location>
        <begin position="1"/>
        <end position="24"/>
    </location>
</feature>
<dbReference type="SUPFAM" id="SSF53720">
    <property type="entry name" value="ALDH-like"/>
    <property type="match status" value="1"/>
</dbReference>
<evidence type="ECO:0000313" key="6">
    <source>
        <dbReference type="Proteomes" id="UP001380365"/>
    </source>
</evidence>
<dbReference type="InterPro" id="IPR016163">
    <property type="entry name" value="Ald_DH_C"/>
</dbReference>
<dbReference type="InterPro" id="IPR016162">
    <property type="entry name" value="Ald_DH_N"/>
</dbReference>
<evidence type="ECO:0000259" key="4">
    <source>
        <dbReference type="Pfam" id="PF00171"/>
    </source>
</evidence>
<keyword evidence="2" id="KW-0560">Oxidoreductase</keyword>
<dbReference type="Proteomes" id="UP001380365">
    <property type="component" value="Unassembled WGS sequence"/>
</dbReference>
<protein>
    <submittedName>
        <fullName evidence="5">Aldehyde dehydrogenase family protein</fullName>
    </submittedName>
</protein>
<proteinExistence type="inferred from homology"/>